<dbReference type="PANTHER" id="PTHR15481:SF0">
    <property type="entry name" value="LD23870P-RELATED"/>
    <property type="match status" value="1"/>
</dbReference>
<sequence>MVRTGDKQGPKRTIRNGTRVLVRDLPEKVRKTSLQSAFGDFGNVVRIELMPEQRTAYIEYEEPRDAEDAAREMDGKMLERSKIRTKMMDDRPRAAMDHAIRVQEACLANLESRAAEHQQRIFGEVARAAPQSASKKSPERERRSSPRRRSRSKRRR</sequence>
<feature type="domain" description="RRM" evidence="4">
    <location>
        <begin position="18"/>
        <end position="90"/>
    </location>
</feature>
<keyword evidence="8" id="KW-1185">Reference proteome</keyword>
<dbReference type="AlphaFoldDB" id="A0A9P1CLW5"/>
<gene>
    <name evidence="5" type="ORF">C1SCF055_LOCUS20508</name>
</gene>
<dbReference type="InterPro" id="IPR012677">
    <property type="entry name" value="Nucleotide-bd_a/b_plait_sf"/>
</dbReference>
<organism evidence="5">
    <name type="scientific">Cladocopium goreaui</name>
    <dbReference type="NCBI Taxonomy" id="2562237"/>
    <lineage>
        <taxon>Eukaryota</taxon>
        <taxon>Sar</taxon>
        <taxon>Alveolata</taxon>
        <taxon>Dinophyceae</taxon>
        <taxon>Suessiales</taxon>
        <taxon>Symbiodiniaceae</taxon>
        <taxon>Cladocopium</taxon>
    </lineage>
</organism>
<dbReference type="InterPro" id="IPR035979">
    <property type="entry name" value="RBD_domain_sf"/>
</dbReference>
<dbReference type="EMBL" id="CAMXCT030001878">
    <property type="protein sequence ID" value="CAL4781108.1"/>
    <property type="molecule type" value="Genomic_DNA"/>
</dbReference>
<feature type="region of interest" description="Disordered" evidence="3">
    <location>
        <begin position="62"/>
        <end position="89"/>
    </location>
</feature>
<dbReference type="EMBL" id="CAMXCT020001878">
    <property type="protein sequence ID" value="CAL1147171.1"/>
    <property type="molecule type" value="Genomic_DNA"/>
</dbReference>
<dbReference type="InterPro" id="IPR000504">
    <property type="entry name" value="RRM_dom"/>
</dbReference>
<feature type="compositionally biased region" description="Basic residues" evidence="3">
    <location>
        <begin position="145"/>
        <end position="156"/>
    </location>
</feature>
<dbReference type="EMBL" id="CAMXCT010001878">
    <property type="protein sequence ID" value="CAI3993796.1"/>
    <property type="molecule type" value="Genomic_DNA"/>
</dbReference>
<comment type="caution">
    <text evidence="5">The sequence shown here is derived from an EMBL/GenBank/DDBJ whole genome shotgun (WGS) entry which is preliminary data.</text>
</comment>
<dbReference type="OrthoDB" id="10605972at2759"/>
<dbReference type="Pfam" id="PF00076">
    <property type="entry name" value="RRM_1"/>
    <property type="match status" value="1"/>
</dbReference>
<evidence type="ECO:0000313" key="8">
    <source>
        <dbReference type="Proteomes" id="UP001152797"/>
    </source>
</evidence>
<dbReference type="GO" id="GO:0003723">
    <property type="term" value="F:RNA binding"/>
    <property type="evidence" value="ECO:0007669"/>
    <property type="project" value="UniProtKB-UniRule"/>
</dbReference>
<accession>A0A9P1CLW5</accession>
<dbReference type="SUPFAM" id="SSF54928">
    <property type="entry name" value="RNA-binding domain, RBD"/>
    <property type="match status" value="1"/>
</dbReference>
<evidence type="ECO:0000313" key="5">
    <source>
        <dbReference type="EMBL" id="CAI3993796.1"/>
    </source>
</evidence>
<evidence type="ECO:0000313" key="6">
    <source>
        <dbReference type="EMBL" id="CAL1147171.1"/>
    </source>
</evidence>
<name>A0A9P1CLW5_9DINO</name>
<dbReference type="Proteomes" id="UP001152797">
    <property type="component" value="Unassembled WGS sequence"/>
</dbReference>
<dbReference type="GO" id="GO:0061574">
    <property type="term" value="C:ASAP complex"/>
    <property type="evidence" value="ECO:0007669"/>
    <property type="project" value="TreeGrafter"/>
</dbReference>
<feature type="region of interest" description="Disordered" evidence="3">
    <location>
        <begin position="121"/>
        <end position="156"/>
    </location>
</feature>
<dbReference type="GO" id="GO:0000398">
    <property type="term" value="P:mRNA splicing, via spliceosome"/>
    <property type="evidence" value="ECO:0007669"/>
    <property type="project" value="TreeGrafter"/>
</dbReference>
<dbReference type="PROSITE" id="PS50102">
    <property type="entry name" value="RRM"/>
    <property type="match status" value="1"/>
</dbReference>
<reference evidence="6" key="2">
    <citation type="submission" date="2024-04" db="EMBL/GenBank/DDBJ databases">
        <authorList>
            <person name="Chen Y."/>
            <person name="Shah S."/>
            <person name="Dougan E. K."/>
            <person name="Thang M."/>
            <person name="Chan C."/>
        </authorList>
    </citation>
    <scope>NUCLEOTIDE SEQUENCE [LARGE SCALE GENOMIC DNA]</scope>
</reference>
<evidence type="ECO:0000256" key="1">
    <source>
        <dbReference type="ARBA" id="ARBA00022884"/>
    </source>
</evidence>
<dbReference type="Gene3D" id="3.30.70.330">
    <property type="match status" value="1"/>
</dbReference>
<reference evidence="5" key="1">
    <citation type="submission" date="2022-10" db="EMBL/GenBank/DDBJ databases">
        <authorList>
            <person name="Chen Y."/>
            <person name="Dougan E. K."/>
            <person name="Chan C."/>
            <person name="Rhodes N."/>
            <person name="Thang M."/>
        </authorList>
    </citation>
    <scope>NUCLEOTIDE SEQUENCE</scope>
</reference>
<dbReference type="CDD" id="cd00590">
    <property type="entry name" value="RRM_SF"/>
    <property type="match status" value="1"/>
</dbReference>
<evidence type="ECO:0000259" key="4">
    <source>
        <dbReference type="PROSITE" id="PS50102"/>
    </source>
</evidence>
<dbReference type="GO" id="GO:0005737">
    <property type="term" value="C:cytoplasm"/>
    <property type="evidence" value="ECO:0007669"/>
    <property type="project" value="TreeGrafter"/>
</dbReference>
<evidence type="ECO:0000256" key="2">
    <source>
        <dbReference type="PROSITE-ProRule" id="PRU00176"/>
    </source>
</evidence>
<proteinExistence type="predicted"/>
<dbReference type="GO" id="GO:0005654">
    <property type="term" value="C:nucleoplasm"/>
    <property type="evidence" value="ECO:0007669"/>
    <property type="project" value="TreeGrafter"/>
</dbReference>
<evidence type="ECO:0000256" key="3">
    <source>
        <dbReference type="SAM" id="MobiDB-lite"/>
    </source>
</evidence>
<evidence type="ECO:0000313" key="7">
    <source>
        <dbReference type="EMBL" id="CAL4781108.1"/>
    </source>
</evidence>
<keyword evidence="1 2" id="KW-0694">RNA-binding</keyword>
<dbReference type="SMART" id="SM00360">
    <property type="entry name" value="RRM"/>
    <property type="match status" value="1"/>
</dbReference>
<protein>
    <submittedName>
        <fullName evidence="7">Serine/arginine-rich splicing factor RS2Z32</fullName>
    </submittedName>
</protein>
<dbReference type="PANTHER" id="PTHR15481">
    <property type="entry name" value="RIBONUCLEIC ACID BINDING PROTEIN S1"/>
    <property type="match status" value="1"/>
</dbReference>